<dbReference type="EMBL" id="CP126099">
    <property type="protein sequence ID" value="WHY31607.1"/>
    <property type="molecule type" value="Genomic_DNA"/>
</dbReference>
<proteinExistence type="predicted"/>
<keyword evidence="1" id="KW-0732">Signal</keyword>
<dbReference type="AlphaFoldDB" id="A0AA95LWW7"/>
<reference evidence="2" key="1">
    <citation type="submission" date="2023-05" db="EMBL/GenBank/DDBJ databases">
        <title>Comparative genomics of Bacillaceae isolates and their secondary metabolite potential.</title>
        <authorList>
            <person name="Song L."/>
            <person name="Nielsen L.J."/>
            <person name="Mohite O."/>
            <person name="Xu X."/>
            <person name="Weber T."/>
            <person name="Kovacs A.T."/>
        </authorList>
    </citation>
    <scope>NUCLEOTIDE SEQUENCE</scope>
    <source>
        <strain evidence="2">LN15</strain>
    </source>
</reference>
<protein>
    <submittedName>
        <fullName evidence="2">Uncharacterized protein</fullName>
    </submittedName>
</protein>
<accession>A0AA95LWW7</accession>
<evidence type="ECO:0000313" key="3">
    <source>
        <dbReference type="Proteomes" id="UP001178303"/>
    </source>
</evidence>
<feature type="chain" id="PRO_5041743241" evidence="1">
    <location>
        <begin position="26"/>
        <end position="155"/>
    </location>
</feature>
<evidence type="ECO:0000313" key="2">
    <source>
        <dbReference type="EMBL" id="WHY31607.1"/>
    </source>
</evidence>
<evidence type="ECO:0000256" key="1">
    <source>
        <dbReference type="SAM" id="SignalP"/>
    </source>
</evidence>
<sequence length="155" mass="17126">MKKLLAVFFALALAFTAIGSTPAMAYGNDESRLYLERGGRITNLVWGKVPLYNGPGNPNVVGYVADQPVTVNQAWFLINTSLGPKWVGYNSDQTGLPFNYYPYDAELRVLGTRPLYNGPGNPNIVGYVANQEVTVKQAWYLINTSLGQKWIGYNV</sequence>
<name>A0AA95LWW7_9BACI</name>
<gene>
    <name evidence="2" type="ORF">QNH45_12825</name>
</gene>
<dbReference type="RefSeq" id="WP_283886027.1">
    <property type="nucleotide sequence ID" value="NZ_CP126099.1"/>
</dbReference>
<organism evidence="2 3">
    <name type="scientific">Bacillus wiedmannii</name>
    <dbReference type="NCBI Taxonomy" id="1890302"/>
    <lineage>
        <taxon>Bacteria</taxon>
        <taxon>Bacillati</taxon>
        <taxon>Bacillota</taxon>
        <taxon>Bacilli</taxon>
        <taxon>Bacillales</taxon>
        <taxon>Bacillaceae</taxon>
        <taxon>Bacillus</taxon>
        <taxon>Bacillus cereus group</taxon>
    </lineage>
</organism>
<dbReference type="Proteomes" id="UP001178303">
    <property type="component" value="Chromosome"/>
</dbReference>
<feature type="signal peptide" evidence="1">
    <location>
        <begin position="1"/>
        <end position="25"/>
    </location>
</feature>